<reference evidence="1 2" key="1">
    <citation type="submission" date="2019-12" db="EMBL/GenBank/DDBJ databases">
        <title>Enteriobacteria Tanzani isolates_8377-8380.</title>
        <authorList>
            <person name="Subbiah M."/>
            <person name="Call D."/>
        </authorList>
    </citation>
    <scope>NUCLEOTIDE SEQUENCE [LARGE SCALE GENOMIC DNA]</scope>
    <source>
        <strain evidence="1 2">8379wE2</strain>
    </source>
</reference>
<dbReference type="EMBL" id="WTQT01001694">
    <property type="protein sequence ID" value="MWR42503.1"/>
    <property type="molecule type" value="Genomic_DNA"/>
</dbReference>
<gene>
    <name evidence="1" type="ORF">GP975_31605</name>
</gene>
<evidence type="ECO:0000313" key="1">
    <source>
        <dbReference type="EMBL" id="MWR42503.1"/>
    </source>
</evidence>
<dbReference type="AlphaFoldDB" id="A0A8T5ZNZ2"/>
<protein>
    <submittedName>
        <fullName evidence="1">Cyanate hydratase</fullName>
    </submittedName>
</protein>
<organism evidence="1 2">
    <name type="scientific">Escherichia coli</name>
    <dbReference type="NCBI Taxonomy" id="562"/>
    <lineage>
        <taxon>Bacteria</taxon>
        <taxon>Pseudomonadati</taxon>
        <taxon>Pseudomonadota</taxon>
        <taxon>Gammaproteobacteria</taxon>
        <taxon>Enterobacterales</taxon>
        <taxon>Enterobacteriaceae</taxon>
        <taxon>Escherichia</taxon>
    </lineage>
</organism>
<name>A0A8T5ZNZ2_ECOLX</name>
<dbReference type="Gene3D" id="1.10.260.40">
    <property type="entry name" value="lambda repressor-like DNA-binding domains"/>
    <property type="match status" value="1"/>
</dbReference>
<sequence length="35" mass="3872">MIQSQINRNIRLDLADAILLSKAKKDLSFAEIADG</sequence>
<comment type="caution">
    <text evidence="1">The sequence shown here is derived from an EMBL/GenBank/DDBJ whole genome shotgun (WGS) entry which is preliminary data.</text>
</comment>
<feature type="non-terminal residue" evidence="1">
    <location>
        <position position="35"/>
    </location>
</feature>
<dbReference type="Proteomes" id="UP000460875">
    <property type="component" value="Unassembled WGS sequence"/>
</dbReference>
<evidence type="ECO:0000313" key="2">
    <source>
        <dbReference type="Proteomes" id="UP000460875"/>
    </source>
</evidence>
<dbReference type="GO" id="GO:0003677">
    <property type="term" value="F:DNA binding"/>
    <property type="evidence" value="ECO:0007669"/>
    <property type="project" value="InterPro"/>
</dbReference>
<accession>A0A8T5ZNZ2</accession>
<proteinExistence type="predicted"/>
<dbReference type="InterPro" id="IPR010982">
    <property type="entry name" value="Lambda_DNA-bd_dom_sf"/>
</dbReference>